<evidence type="ECO:0000313" key="4">
    <source>
        <dbReference type="EMBL" id="MCS4037806.1"/>
    </source>
</evidence>
<dbReference type="Pfam" id="PF00078">
    <property type="entry name" value="RVT_1"/>
    <property type="match status" value="1"/>
</dbReference>
<accession>A0A9X2UMV9</accession>
<organism evidence="4 5">
    <name type="scientific">Salinibacter ruber</name>
    <dbReference type="NCBI Taxonomy" id="146919"/>
    <lineage>
        <taxon>Bacteria</taxon>
        <taxon>Pseudomonadati</taxon>
        <taxon>Rhodothermota</taxon>
        <taxon>Rhodothermia</taxon>
        <taxon>Rhodothermales</taxon>
        <taxon>Salinibacteraceae</taxon>
        <taxon>Salinibacter</taxon>
    </lineage>
</organism>
<dbReference type="InterPro" id="IPR051083">
    <property type="entry name" value="GrpII_Intron_Splice-Mob/Def"/>
</dbReference>
<dbReference type="PANTHER" id="PTHR34047">
    <property type="entry name" value="NUCLEAR INTRON MATURASE 1, MITOCHONDRIAL-RELATED"/>
    <property type="match status" value="1"/>
</dbReference>
<dbReference type="Pfam" id="PF08388">
    <property type="entry name" value="GIIM"/>
    <property type="match status" value="1"/>
</dbReference>
<dbReference type="PANTHER" id="PTHR34047:SF8">
    <property type="entry name" value="PROTEIN YKFC"/>
    <property type="match status" value="1"/>
</dbReference>
<dbReference type="CDD" id="cd00085">
    <property type="entry name" value="HNHc"/>
    <property type="match status" value="1"/>
</dbReference>
<keyword evidence="4" id="KW-0548">Nucleotidyltransferase</keyword>
<dbReference type="GO" id="GO:0004519">
    <property type="term" value="F:endonuclease activity"/>
    <property type="evidence" value="ECO:0007669"/>
    <property type="project" value="InterPro"/>
</dbReference>
<dbReference type="SUPFAM" id="SSF56672">
    <property type="entry name" value="DNA/RNA polymerases"/>
    <property type="match status" value="1"/>
</dbReference>
<sequence length="564" mass="64532">MKAADMEVEKMQTKLARWSQDQSFEFDDKFNVVYDGAFLFEAWLSVEANLGSETAGVDGLTAEDYRKQGLRENLFGLSDRLESGTYEPDPVRRVYIPKGPDEVRPLGIPTIEDRIVQESLRMVLEPIYETDFSDDSFGFRPNRSCHDAIKFAYMELNPGAGRYKRWILDLDIKGYFDNVDHTELMWILQDRITDPEVLDLIYDTLKAGVKENGQVQVTGKGTPQGGIVSPLLANVYLNELDWWIKQWTEGPRGGPEDWTYVRYADDFMILTNGDKETAEAMKERVEEFLVEELNLRLSQEKSSIRHAQDGLSFLGYDMIADSTTRACKTYVPQEAKEYIRGRISGATDGGTDVSVRRKIRSLNSVVRGWANYYKYCTDAGTVFNDVGHLLWHRMTHWLAEKHKCSRKQLIQQKLDSKSPISINGLTLFDPTGMSTIRTENPRRHGHPYLCEDGDGKPEPQWKKRYREGHPGPDPHLATDEGRPGSGDQSQWARVRDENTCQSTGCDTSGRESTVVHHIRHRRSADDDRIDNLVVLCHRCHRKVHHTDQVVTVQHEGMDEPKELT</sequence>
<keyword evidence="4" id="KW-0808">Transferase</keyword>
<comment type="similarity">
    <text evidence="1">Belongs to the bacterial reverse transcriptase family.</text>
</comment>
<reference evidence="4" key="1">
    <citation type="submission" date="2022-08" db="EMBL/GenBank/DDBJ databases">
        <title>Genomic Encyclopedia of Type Strains, Phase V (KMG-V): Genome sequencing to study the core and pangenomes of soil and plant-associated prokaryotes.</title>
        <authorList>
            <person name="Whitman W."/>
        </authorList>
    </citation>
    <scope>NUCLEOTIDE SEQUENCE</scope>
    <source>
        <strain evidence="4">SP3012</strain>
    </source>
</reference>
<dbReference type="EMBL" id="JANUBF010000027">
    <property type="protein sequence ID" value="MCS4037806.1"/>
    <property type="molecule type" value="Genomic_DNA"/>
</dbReference>
<dbReference type="InterPro" id="IPR043502">
    <property type="entry name" value="DNA/RNA_pol_sf"/>
</dbReference>
<feature type="compositionally biased region" description="Basic and acidic residues" evidence="2">
    <location>
        <begin position="453"/>
        <end position="482"/>
    </location>
</feature>
<dbReference type="InterPro" id="IPR002711">
    <property type="entry name" value="HNH"/>
</dbReference>
<comment type="caution">
    <text evidence="4">The sequence shown here is derived from an EMBL/GenBank/DDBJ whole genome shotgun (WGS) entry which is preliminary data.</text>
</comment>
<dbReference type="InterPro" id="IPR013597">
    <property type="entry name" value="Mat_intron_G2"/>
</dbReference>
<dbReference type="InterPro" id="IPR030931">
    <property type="entry name" value="Group_II_RT_mat"/>
</dbReference>
<keyword evidence="4" id="KW-0695">RNA-directed DNA polymerase</keyword>
<proteinExistence type="inferred from homology"/>
<dbReference type="RefSeq" id="WP_259067688.1">
    <property type="nucleotide sequence ID" value="NZ_JANUBQ010000001.1"/>
</dbReference>
<gene>
    <name evidence="4" type="ORF">GGQ01_002893</name>
</gene>
<evidence type="ECO:0000313" key="5">
    <source>
        <dbReference type="Proteomes" id="UP001155040"/>
    </source>
</evidence>
<dbReference type="GO" id="GO:0008270">
    <property type="term" value="F:zinc ion binding"/>
    <property type="evidence" value="ECO:0007669"/>
    <property type="project" value="InterPro"/>
</dbReference>
<evidence type="ECO:0000256" key="2">
    <source>
        <dbReference type="SAM" id="MobiDB-lite"/>
    </source>
</evidence>
<dbReference type="CDD" id="cd01651">
    <property type="entry name" value="RT_G2_intron"/>
    <property type="match status" value="1"/>
</dbReference>
<dbReference type="NCBIfam" id="TIGR04416">
    <property type="entry name" value="group_II_RT_mat"/>
    <property type="match status" value="1"/>
</dbReference>
<dbReference type="Pfam" id="PF01844">
    <property type="entry name" value="HNH"/>
    <property type="match status" value="1"/>
</dbReference>
<dbReference type="Gene3D" id="1.10.30.50">
    <property type="match status" value="1"/>
</dbReference>
<feature type="domain" description="Reverse transcriptase" evidence="3">
    <location>
        <begin position="77"/>
        <end position="318"/>
    </location>
</feature>
<dbReference type="InterPro" id="IPR000477">
    <property type="entry name" value="RT_dom"/>
</dbReference>
<feature type="region of interest" description="Disordered" evidence="2">
    <location>
        <begin position="433"/>
        <end position="512"/>
    </location>
</feature>
<dbReference type="Proteomes" id="UP001155040">
    <property type="component" value="Unassembled WGS sequence"/>
</dbReference>
<dbReference type="GO" id="GO:0003964">
    <property type="term" value="F:RNA-directed DNA polymerase activity"/>
    <property type="evidence" value="ECO:0007669"/>
    <property type="project" value="UniProtKB-KW"/>
</dbReference>
<dbReference type="AlphaFoldDB" id="A0A9X2UMV9"/>
<name>A0A9X2UMV9_9BACT</name>
<dbReference type="SMART" id="SM00507">
    <property type="entry name" value="HNHc"/>
    <property type="match status" value="1"/>
</dbReference>
<dbReference type="InterPro" id="IPR003615">
    <property type="entry name" value="HNH_nuc"/>
</dbReference>
<evidence type="ECO:0000256" key="1">
    <source>
        <dbReference type="ARBA" id="ARBA00034120"/>
    </source>
</evidence>
<protein>
    <submittedName>
        <fullName evidence="4">Group II intron reverse transcriptase/maturase</fullName>
    </submittedName>
</protein>
<dbReference type="PROSITE" id="PS50878">
    <property type="entry name" value="RT_POL"/>
    <property type="match status" value="1"/>
</dbReference>
<dbReference type="GO" id="GO:0003676">
    <property type="term" value="F:nucleic acid binding"/>
    <property type="evidence" value="ECO:0007669"/>
    <property type="project" value="InterPro"/>
</dbReference>
<evidence type="ECO:0000259" key="3">
    <source>
        <dbReference type="PROSITE" id="PS50878"/>
    </source>
</evidence>